<keyword evidence="2" id="KW-1185">Reference proteome</keyword>
<dbReference type="Proteomes" id="UP000324222">
    <property type="component" value="Unassembled WGS sequence"/>
</dbReference>
<dbReference type="AlphaFoldDB" id="A0A5B7GD56"/>
<gene>
    <name evidence="1" type="ORF">E2C01_049042</name>
</gene>
<evidence type="ECO:0000313" key="1">
    <source>
        <dbReference type="EMBL" id="MPC55108.1"/>
    </source>
</evidence>
<name>A0A5B7GD56_PORTR</name>
<dbReference type="EMBL" id="VSRR010012901">
    <property type="protein sequence ID" value="MPC55108.1"/>
    <property type="molecule type" value="Genomic_DNA"/>
</dbReference>
<accession>A0A5B7GD56</accession>
<protein>
    <submittedName>
        <fullName evidence="1">Uncharacterized protein</fullName>
    </submittedName>
</protein>
<evidence type="ECO:0000313" key="2">
    <source>
        <dbReference type="Proteomes" id="UP000324222"/>
    </source>
</evidence>
<sequence>MLIALLNSMANFPSQISCRTSVAVKVRDALAVAFGGRGLEIGGVVVAIMYDELPM</sequence>
<proteinExistence type="predicted"/>
<comment type="caution">
    <text evidence="1">The sequence shown here is derived from an EMBL/GenBank/DDBJ whole genome shotgun (WGS) entry which is preliminary data.</text>
</comment>
<organism evidence="1 2">
    <name type="scientific">Portunus trituberculatus</name>
    <name type="common">Swimming crab</name>
    <name type="synonym">Neptunus trituberculatus</name>
    <dbReference type="NCBI Taxonomy" id="210409"/>
    <lineage>
        <taxon>Eukaryota</taxon>
        <taxon>Metazoa</taxon>
        <taxon>Ecdysozoa</taxon>
        <taxon>Arthropoda</taxon>
        <taxon>Crustacea</taxon>
        <taxon>Multicrustacea</taxon>
        <taxon>Malacostraca</taxon>
        <taxon>Eumalacostraca</taxon>
        <taxon>Eucarida</taxon>
        <taxon>Decapoda</taxon>
        <taxon>Pleocyemata</taxon>
        <taxon>Brachyura</taxon>
        <taxon>Eubrachyura</taxon>
        <taxon>Portunoidea</taxon>
        <taxon>Portunidae</taxon>
        <taxon>Portuninae</taxon>
        <taxon>Portunus</taxon>
    </lineage>
</organism>
<reference evidence="1 2" key="1">
    <citation type="submission" date="2019-05" db="EMBL/GenBank/DDBJ databases">
        <title>Another draft genome of Portunus trituberculatus and its Hox gene families provides insights of decapod evolution.</title>
        <authorList>
            <person name="Jeong J.-H."/>
            <person name="Song I."/>
            <person name="Kim S."/>
            <person name="Choi T."/>
            <person name="Kim D."/>
            <person name="Ryu S."/>
            <person name="Kim W."/>
        </authorList>
    </citation>
    <scope>NUCLEOTIDE SEQUENCE [LARGE SCALE GENOMIC DNA]</scope>
    <source>
        <tissue evidence="1">Muscle</tissue>
    </source>
</reference>